<dbReference type="HOGENOM" id="CLU_178346_0_0_7"/>
<gene>
    <name evidence="1" type="ORF">Desaf_2814</name>
</gene>
<evidence type="ECO:0000313" key="2">
    <source>
        <dbReference type="Proteomes" id="UP000007844"/>
    </source>
</evidence>
<organism evidence="1 2">
    <name type="scientific">Desulfocurvibacter africanus subsp. africanus str. Walvis Bay</name>
    <dbReference type="NCBI Taxonomy" id="690850"/>
    <lineage>
        <taxon>Bacteria</taxon>
        <taxon>Pseudomonadati</taxon>
        <taxon>Thermodesulfobacteriota</taxon>
        <taxon>Desulfovibrionia</taxon>
        <taxon>Desulfovibrionales</taxon>
        <taxon>Desulfovibrionaceae</taxon>
        <taxon>Desulfocurvibacter</taxon>
    </lineage>
</organism>
<dbReference type="AlphaFoldDB" id="F3Z1C4"/>
<sequence>MFRGKATACVAAMKKRYMLLKCGSDGCTEPIDCITASCMDEAKEALEWMRTHHPERPDLSLESGEFFEILDEEHCSPEEWKAGLDKLQRKRVVHPCKATDGKP</sequence>
<proteinExistence type="predicted"/>
<dbReference type="STRING" id="690850.Desaf_2814"/>
<dbReference type="eggNOG" id="ENOG502ZY1X">
    <property type="taxonomic scope" value="Bacteria"/>
</dbReference>
<evidence type="ECO:0000313" key="1">
    <source>
        <dbReference type="EMBL" id="EGJ51127.1"/>
    </source>
</evidence>
<keyword evidence="2" id="KW-1185">Reference proteome</keyword>
<dbReference type="KEGG" id="daf:Desaf_2814"/>
<dbReference type="EMBL" id="CP003221">
    <property type="protein sequence ID" value="EGJ51127.1"/>
    <property type="molecule type" value="Genomic_DNA"/>
</dbReference>
<dbReference type="Proteomes" id="UP000007844">
    <property type="component" value="Chromosome"/>
</dbReference>
<name>F3Z1C4_DESAF</name>
<protein>
    <submittedName>
        <fullName evidence="1">Uncharacterized protein</fullName>
    </submittedName>
</protein>
<accession>F3Z1C4</accession>
<reference evidence="1 2" key="1">
    <citation type="journal article" date="2011" name="J. Bacteriol.">
        <title>Genome sequence of the mercury-methylating and pleomorphic Desulfovibrio africanus Strain Walvis Bay.</title>
        <authorList>
            <person name="Brown S.D."/>
            <person name="Wall J.D."/>
            <person name="Kucken A.M."/>
            <person name="Gilmour C.C."/>
            <person name="Podar M."/>
            <person name="Brandt C.C."/>
            <person name="Teshima H."/>
            <person name="Detter J.C."/>
            <person name="Han C.S."/>
            <person name="Land M.L."/>
            <person name="Lucas S."/>
            <person name="Han J."/>
            <person name="Pennacchio L."/>
            <person name="Nolan M."/>
            <person name="Pitluck S."/>
            <person name="Woyke T."/>
            <person name="Goodwin L."/>
            <person name="Palumbo A.V."/>
            <person name="Elias D.A."/>
        </authorList>
    </citation>
    <scope>NUCLEOTIDE SEQUENCE [LARGE SCALE GENOMIC DNA]</scope>
    <source>
        <strain evidence="1 2">Walvis Bay</strain>
    </source>
</reference>